<keyword evidence="14" id="KW-0333">Golgi apparatus</keyword>
<feature type="region of interest" description="Disordered" evidence="25">
    <location>
        <begin position="128"/>
        <end position="169"/>
    </location>
</feature>
<reference evidence="28" key="3">
    <citation type="submission" date="2025-09" db="UniProtKB">
        <authorList>
            <consortium name="Ensembl"/>
        </authorList>
    </citation>
    <scope>IDENTIFICATION</scope>
</reference>
<dbReference type="FunFam" id="2.60.40.150:FF:000034">
    <property type="entry name" value="otoferlin isoform X2"/>
    <property type="match status" value="1"/>
</dbReference>
<feature type="domain" description="C2" evidence="27">
    <location>
        <begin position="236"/>
        <end position="357"/>
    </location>
</feature>
<dbReference type="InterPro" id="IPR012968">
    <property type="entry name" value="FerIin_dom"/>
</dbReference>
<dbReference type="InterPro" id="IPR037724">
    <property type="entry name" value="C2E_Ferlin"/>
</dbReference>
<dbReference type="PROSITE" id="PS50004">
    <property type="entry name" value="C2"/>
    <property type="match status" value="6"/>
</dbReference>
<feature type="domain" description="C2" evidence="27">
    <location>
        <begin position="944"/>
        <end position="1069"/>
    </location>
</feature>
<sequence>MALLVHLKTVSELRGKGDRIAKVTFRGQAFYSRVLENCEDVADFDETFRWPVASSIDSNEILEIQIFNYSKVFSNKLIGTFRMVLQKVVEENHVEVTDTLIDDNNAIIKTSLRVEVRYQATDGTVGSWDDGDFLGDESLQEEEKDSQETDGLLPGSRPSSRTPGEKSFRRAGRSVFSAMKLGKNRSHKEEPQRQDEPAVLEMEDLDRLAIRLGDGLDPDSVSLASVTALTSNVSNKRSKPDIKMEPSAGRPMDYQVSITVIEARQLVGLNMDPVVCVEVGDDKKYTSMKESTNCPYYNEYFVFDFHVSPDVMFDKIIKISVIHSKNLLRSGTLVGSFKMDVGTVYSQPEHQFHHKWAILSDPDDISAGLKGYVKCDVAVVGKGDNIKTPHKANETDEDDIEGNLLLPEGVPPERQWARFYVKIYRAEGLPRMNTSLMANVKKAFIGENKDLVDPYVQVFFAGQKGKTSVQKSSYEPLWNEQVVFTDLFPPLCKRMKVQIRDSDKVNDVAIGTHFIDLRKISNDGDKGFLPTLGPAWVNMYGSTRNYTLLDEHQDLNEGLGEGVSFRARLMLGLAVEILDTSNPELTSSTEVLVEQATPVSESCTGKMEEFFLFGAFLEASMIDRKNGDKPITFEVTIGNYGNEVDGLSRPQRPRPRKEPGDEEEVDLIQNSSDEDADEGGDLASVSSTPPMRPQITDRNYFHLPYLERKPCIYIKSWWPDQRRRLYNANIMDHIADKLEEGLNDVQEMIKTEKSYPERRLRGVLEELSCGCYRFLSLADKDQGHSSRTRLDRERLKSCIRELESMGQQAKTLRAQVKRHTVRDKLRLCQNFLQKLRFLADEPQHSIPDVFIWMMSSNKRVAYARVPSKDLLFSIVEEELGKDCAKVKTLFLKLPGKRGFGSAGWTVQAKLELYLWLGLSKQRKDFLCGLPCGFEEVKAAQGLGLHAFPPISLVYTKKQAFQLRAHMYQARSLFAADSSGLSDPFARVFFINQSQCTEVLNETLCPTWDQMLVFDNLELYGEAHELRDDPPIIVIEIYDQDTMGKADFMGRTFAKPVVKMAGEAYCPPRFPPQLEYYQIYRGNATAGDLLAAFELLQIGPAGKGDLPPINGPVDMDRGPIMPVPMGIRPVLSKYRIEVCEGSVRGSFCPCSVGGRSSFPCPGQALLCSGFLAPFTLFPSGLVCTHYTDLPENELLHPPLNIRVVDCRAFGRYTLVGSHAVSSLRRFIYRPPDHLAPNWNTTGRLLRSRHVLCNGRPSSHPTGEVVVNMEPEMPVKKLETMVKLDAVRRQSHADEEKEKKKKKKKGSSEEPEEEEPDESMLDWWSKYFASIDTMKEVRPQASGLLFWFLPGLKGPMKGKEKAKAAKEEKKKRTQSPGTGQGPEAPEKKKPKIDELKVYPKELESEFDNFEDWLHTFNLLRGKTGDDEDGSTEEERIVGRFKGSLCVYKVPLPEEVSREAGYDPTYGMFQGIPSNDPINVLVRVYVVRATDLHPADINGKADPYIAIRLGKTDIRDKENYISKQLNPVFGKSFDIEASFPMESMLTVAVYDWDLVGTDDLIGETKIDLENRFYSRHRATCGIAQTYSVHGYNIWRDPMKPSQILTRLCKEGKVDGPHFGPPGRVKVSNRVFTGPSEIEDENGQRKPTEEHVALSALRHWEDIPRVGCRLVPEHVETRPLLNPDKPGIEQGRLELWVDMFPMDMPAPGTPLDISPRKPKKYELRVIVWNTDEVVLEDDDFFTGEKSSDIFVRGWLKGQQEDKQDTDVHYHSLTGEGNFNWRYLFPFDYLAAEEKIVISKKESMFSWDETEYKIPARLTLQIWDADHFSADDFLGAIELDLNRFPRGAKTAKQCTMEMATGEVDVPLVSIFKQKRVKGWWPLLARNENDEFELTGKVEAELHLLTAEEAEKNPVGLARNEPDPLEKPNRPDTAFVWFLNPLKSIKYLICTRYKWLIIKIVLALLGLLMLALFLYSLPGYMVKKLLGA</sequence>
<keyword evidence="15" id="KW-0175">Coiled coil</keyword>
<keyword evidence="16 26" id="KW-0472">Membrane</keyword>
<evidence type="ECO:0000313" key="28">
    <source>
        <dbReference type="Ensembl" id="ENSSSUP00005022362.1"/>
    </source>
</evidence>
<feature type="region of interest" description="Disordered" evidence="25">
    <location>
        <begin position="642"/>
        <end position="693"/>
    </location>
</feature>
<evidence type="ECO:0000256" key="8">
    <source>
        <dbReference type="ARBA" id="ARBA00022740"/>
    </source>
</evidence>
<dbReference type="InterPro" id="IPR035892">
    <property type="entry name" value="C2_domain_sf"/>
</dbReference>
<dbReference type="FunFam" id="2.60.40.150:FF:000089">
    <property type="entry name" value="otoferlin isoform X1"/>
    <property type="match status" value="1"/>
</dbReference>
<reference evidence="28" key="2">
    <citation type="submission" date="2025-08" db="UniProtKB">
        <authorList>
            <consortium name="Ensembl"/>
        </authorList>
    </citation>
    <scope>IDENTIFICATION</scope>
</reference>
<evidence type="ECO:0000256" key="25">
    <source>
        <dbReference type="SAM" id="MobiDB-lite"/>
    </source>
</evidence>
<evidence type="ECO:0000256" key="1">
    <source>
        <dbReference type="ARBA" id="ARBA00004323"/>
    </source>
</evidence>
<feature type="compositionally biased region" description="Basic and acidic residues" evidence="25">
    <location>
        <begin position="1284"/>
        <end position="1296"/>
    </location>
</feature>
<dbReference type="InterPro" id="IPR055072">
    <property type="entry name" value="Ferlin_DSRM"/>
</dbReference>
<dbReference type="InterPro" id="IPR012561">
    <property type="entry name" value="Ferlin_B-domain"/>
</dbReference>
<dbReference type="InterPro" id="IPR000008">
    <property type="entry name" value="C2_dom"/>
</dbReference>
<dbReference type="GO" id="GO:0005509">
    <property type="term" value="F:calcium ion binding"/>
    <property type="evidence" value="ECO:0007669"/>
    <property type="project" value="TreeGrafter"/>
</dbReference>
<feature type="compositionally biased region" description="Acidic residues" evidence="25">
    <location>
        <begin position="660"/>
        <end position="680"/>
    </location>
</feature>
<evidence type="ECO:0000256" key="6">
    <source>
        <dbReference type="ARBA" id="ARBA00022723"/>
    </source>
</evidence>
<evidence type="ECO:0000256" key="7">
    <source>
        <dbReference type="ARBA" id="ARBA00022737"/>
    </source>
</evidence>
<dbReference type="CDD" id="cd08373">
    <property type="entry name" value="C2A_Ferlin"/>
    <property type="match status" value="1"/>
</dbReference>
<evidence type="ECO:0000256" key="13">
    <source>
        <dbReference type="ARBA" id="ARBA00023018"/>
    </source>
</evidence>
<dbReference type="InterPro" id="IPR032362">
    <property type="entry name" value="Ferlin_C"/>
</dbReference>
<dbReference type="InterPro" id="IPR037721">
    <property type="entry name" value="Ferlin"/>
</dbReference>
<keyword evidence="17" id="KW-0966">Cell projection</keyword>
<evidence type="ECO:0000256" key="19">
    <source>
        <dbReference type="ARBA" id="ARBA00037810"/>
    </source>
</evidence>
<name>A0A673UM77_SURSU</name>
<evidence type="ECO:0000256" key="14">
    <source>
        <dbReference type="ARBA" id="ARBA00023034"/>
    </source>
</evidence>
<feature type="domain" description="C2" evidence="27">
    <location>
        <begin position="1699"/>
        <end position="1850"/>
    </location>
</feature>
<dbReference type="SUPFAM" id="SSF49562">
    <property type="entry name" value="C2 domain (Calcium/lipid-binding domain, CaLB)"/>
    <property type="match status" value="6"/>
</dbReference>
<organism evidence="28 29">
    <name type="scientific">Suricata suricatta</name>
    <name type="common">Meerkat</name>
    <dbReference type="NCBI Taxonomy" id="37032"/>
    <lineage>
        <taxon>Eukaryota</taxon>
        <taxon>Metazoa</taxon>
        <taxon>Chordata</taxon>
        <taxon>Craniata</taxon>
        <taxon>Vertebrata</taxon>
        <taxon>Euteleostomi</taxon>
        <taxon>Mammalia</taxon>
        <taxon>Eutheria</taxon>
        <taxon>Laurasiatheria</taxon>
        <taxon>Carnivora</taxon>
        <taxon>Feliformia</taxon>
        <taxon>Herpestidae</taxon>
        <taxon>Suricata</taxon>
    </lineage>
</organism>
<dbReference type="GO" id="GO:0000139">
    <property type="term" value="C:Golgi membrane"/>
    <property type="evidence" value="ECO:0007669"/>
    <property type="project" value="UniProtKB-SubCell"/>
</dbReference>
<keyword evidence="8" id="KW-1009">Hearing</keyword>
<dbReference type="InterPro" id="IPR037722">
    <property type="entry name" value="C2C_Ferlin"/>
</dbReference>
<dbReference type="FunFam" id="2.60.40.150:FF:000054">
    <property type="entry name" value="otoferlin isoform X2"/>
    <property type="match status" value="1"/>
</dbReference>
<feature type="domain" description="C2" evidence="27">
    <location>
        <begin position="1"/>
        <end position="98"/>
    </location>
</feature>
<dbReference type="InterPro" id="IPR037726">
    <property type="entry name" value="C2A_Ferlin"/>
</dbReference>
<dbReference type="InterPro" id="IPR037723">
    <property type="entry name" value="C2D_Ferlin"/>
</dbReference>
<keyword evidence="12 26" id="KW-1133">Transmembrane helix</keyword>
<keyword evidence="5 26" id="KW-0812">Transmembrane</keyword>
<evidence type="ECO:0000256" key="16">
    <source>
        <dbReference type="ARBA" id="ARBA00023136"/>
    </source>
</evidence>
<evidence type="ECO:0000256" key="11">
    <source>
        <dbReference type="ARBA" id="ARBA00022968"/>
    </source>
</evidence>
<comment type="function">
    <text evidence="20">Key calcium ion sensor involved in the Ca(2+)-triggered synaptic vesicle-plasma membrane fusion and in the control of neurotransmitter release at these output synapses. Interacts in a calcium-dependent manner to the presynaptic SNARE proteins at ribbon synapses of cochlear inner hair cells (IHCs) to trigger exocytosis of neurotransmitter. Also essential to synaptic exocytosis in immature outer hair cells (OHCs). May also play a role within the recycling of endosomes.</text>
</comment>
<evidence type="ECO:0000256" key="17">
    <source>
        <dbReference type="ARBA" id="ARBA00023273"/>
    </source>
</evidence>
<dbReference type="CDD" id="cd04017">
    <property type="entry name" value="C2D_Ferlin"/>
    <property type="match status" value="1"/>
</dbReference>
<gene>
    <name evidence="28" type="primary">OTOF</name>
</gene>
<evidence type="ECO:0000256" key="20">
    <source>
        <dbReference type="ARBA" id="ARBA00056096"/>
    </source>
</evidence>
<feature type="region of interest" description="Disordered" evidence="25">
    <location>
        <begin position="1284"/>
        <end position="1315"/>
    </location>
</feature>
<keyword evidence="4" id="KW-1003">Cell membrane</keyword>
<keyword evidence="6" id="KW-0479">Metal-binding</keyword>
<keyword evidence="7" id="KW-0677">Repeat</keyword>
<dbReference type="SMART" id="SM01202">
    <property type="entry name" value="FerI"/>
    <property type="match status" value="1"/>
</dbReference>
<dbReference type="Pfam" id="PF08150">
    <property type="entry name" value="FerB"/>
    <property type="match status" value="1"/>
</dbReference>
<dbReference type="Gene3D" id="2.60.40.150">
    <property type="entry name" value="C2 domain"/>
    <property type="match status" value="6"/>
</dbReference>
<keyword evidence="11" id="KW-0735">Signal-anchor</keyword>
<dbReference type="Ensembl" id="ENSSSUT00005025625.1">
    <property type="protein sequence ID" value="ENSSSUP00005022362.1"/>
    <property type="gene ID" value="ENSSSUG00005014279.1"/>
</dbReference>
<feature type="region of interest" description="Disordered" evidence="25">
    <location>
        <begin position="179"/>
        <end position="198"/>
    </location>
</feature>
<feature type="compositionally biased region" description="Basic and acidic residues" evidence="25">
    <location>
        <begin position="187"/>
        <end position="196"/>
    </location>
</feature>
<dbReference type="Pfam" id="PF16165">
    <property type="entry name" value="Ferlin_C"/>
    <property type="match status" value="1"/>
</dbReference>
<dbReference type="CDD" id="cd04037">
    <property type="entry name" value="C2E_Ferlin"/>
    <property type="match status" value="1"/>
</dbReference>
<keyword evidence="9" id="KW-0256">Endoplasmic reticulum</keyword>
<dbReference type="InterPro" id="IPR037720">
    <property type="entry name" value="C2B_Ferlin"/>
</dbReference>
<evidence type="ECO:0000256" key="26">
    <source>
        <dbReference type="SAM" id="Phobius"/>
    </source>
</evidence>
<evidence type="ECO:0000256" key="23">
    <source>
        <dbReference type="ARBA" id="ARBA00067393"/>
    </source>
</evidence>
<dbReference type="GO" id="GO:0016082">
    <property type="term" value="P:synaptic vesicle priming"/>
    <property type="evidence" value="ECO:0007669"/>
    <property type="project" value="TreeGrafter"/>
</dbReference>
<comment type="subcellular location">
    <subcellularLocation>
        <location evidence="19">Basolateral cell membrane</location>
        <topology evidence="19">Single-pass type II membrane protein</topology>
    </subcellularLocation>
    <subcellularLocation>
        <location evidence="21">Cytoplasmic vesicle</location>
        <location evidence="21">Secretory vesicle</location>
        <location evidence="21">Synaptic vesicle membrane</location>
        <topology evidence="21">Single-pass type II membrane protein</topology>
    </subcellularLocation>
    <subcellularLocation>
        <location evidence="2">Endoplasmic reticulum membrane</location>
        <topology evidence="2">Single-pass type II membrane protein</topology>
    </subcellularLocation>
    <subcellularLocation>
        <location evidence="1">Golgi apparatus membrane</location>
        <topology evidence="1">Single-pass type II membrane protein</topology>
    </subcellularLocation>
    <subcellularLocation>
        <location evidence="22">Presynaptic cell membrane</location>
        <topology evidence="22">Single-pass type II membrane protein</topology>
    </subcellularLocation>
</comment>
<keyword evidence="29" id="KW-1185">Reference proteome</keyword>
<evidence type="ECO:0000256" key="21">
    <source>
        <dbReference type="ARBA" id="ARBA00060375"/>
    </source>
</evidence>
<evidence type="ECO:0000256" key="2">
    <source>
        <dbReference type="ARBA" id="ARBA00004648"/>
    </source>
</evidence>
<evidence type="ECO:0000256" key="18">
    <source>
        <dbReference type="ARBA" id="ARBA00023329"/>
    </source>
</evidence>
<dbReference type="GO" id="GO:0048787">
    <property type="term" value="C:presynaptic active zone membrane"/>
    <property type="evidence" value="ECO:0007669"/>
    <property type="project" value="TreeGrafter"/>
</dbReference>
<dbReference type="GO" id="GO:0035612">
    <property type="term" value="F:AP-2 adaptor complex binding"/>
    <property type="evidence" value="ECO:0007669"/>
    <property type="project" value="TreeGrafter"/>
</dbReference>
<dbReference type="PANTHER" id="PTHR12546">
    <property type="entry name" value="FER-1-LIKE"/>
    <property type="match status" value="1"/>
</dbReference>
<dbReference type="CDD" id="cd08374">
    <property type="entry name" value="C2F_Ferlin"/>
    <property type="match status" value="1"/>
</dbReference>
<dbReference type="GO" id="GO:0016323">
    <property type="term" value="C:basolateral plasma membrane"/>
    <property type="evidence" value="ECO:0007669"/>
    <property type="project" value="UniProtKB-SubCell"/>
</dbReference>
<dbReference type="FunFam" id="2.60.40.150:FF:000081">
    <property type="entry name" value="otoferlin isoform X1"/>
    <property type="match status" value="1"/>
</dbReference>
<dbReference type="Pfam" id="PF22901">
    <property type="entry name" value="dsrm_Ferlin"/>
    <property type="match status" value="1"/>
</dbReference>
<dbReference type="Pfam" id="PF00168">
    <property type="entry name" value="C2"/>
    <property type="match status" value="6"/>
</dbReference>
<dbReference type="InterPro" id="IPR037725">
    <property type="entry name" value="C2F_Ferlin"/>
</dbReference>
<evidence type="ECO:0000256" key="15">
    <source>
        <dbReference type="ARBA" id="ARBA00023054"/>
    </source>
</evidence>
<dbReference type="FunFam" id="2.60.40.150:FF:000118">
    <property type="entry name" value="otoferlin isoform X1"/>
    <property type="match status" value="1"/>
</dbReference>
<dbReference type="SMART" id="SM00239">
    <property type="entry name" value="C2"/>
    <property type="match status" value="6"/>
</dbReference>
<proteinExistence type="inferred from homology"/>
<evidence type="ECO:0000256" key="22">
    <source>
        <dbReference type="ARBA" id="ARBA00060434"/>
    </source>
</evidence>
<dbReference type="Proteomes" id="UP000472268">
    <property type="component" value="Chromosome 4"/>
</dbReference>
<evidence type="ECO:0000256" key="24">
    <source>
        <dbReference type="ARBA" id="ARBA00079078"/>
    </source>
</evidence>
<feature type="compositionally biased region" description="Basic and acidic residues" evidence="25">
    <location>
        <begin position="1355"/>
        <end position="1368"/>
    </location>
</feature>
<evidence type="ECO:0000256" key="12">
    <source>
        <dbReference type="ARBA" id="ARBA00022989"/>
    </source>
</evidence>
<dbReference type="OMA" id="YYYLPYW"/>
<feature type="compositionally biased region" description="Acidic residues" evidence="25">
    <location>
        <begin position="129"/>
        <end position="145"/>
    </location>
</feature>
<evidence type="ECO:0000256" key="10">
    <source>
        <dbReference type="ARBA" id="ARBA00022837"/>
    </source>
</evidence>
<keyword evidence="13" id="KW-0770">Synapse</keyword>
<evidence type="ECO:0000256" key="4">
    <source>
        <dbReference type="ARBA" id="ARBA00022475"/>
    </source>
</evidence>
<feature type="region of interest" description="Disordered" evidence="25">
    <location>
        <begin position="1355"/>
        <end position="1390"/>
    </location>
</feature>
<feature type="domain" description="C2" evidence="27">
    <location>
        <begin position="400"/>
        <end position="531"/>
    </location>
</feature>
<evidence type="ECO:0000313" key="29">
    <source>
        <dbReference type="Proteomes" id="UP000472268"/>
    </source>
</evidence>
<evidence type="ECO:0000256" key="5">
    <source>
        <dbReference type="ARBA" id="ARBA00022692"/>
    </source>
</evidence>
<accession>A0A673UM77</accession>
<protein>
    <recommendedName>
        <fullName evidence="23">Otoferlin</fullName>
    </recommendedName>
    <alternativeName>
        <fullName evidence="24">Fer-1-like protein 2</fullName>
    </alternativeName>
</protein>
<dbReference type="GO" id="GO:0030672">
    <property type="term" value="C:synaptic vesicle membrane"/>
    <property type="evidence" value="ECO:0007669"/>
    <property type="project" value="UniProtKB-SubCell"/>
</dbReference>
<reference evidence="28 29" key="1">
    <citation type="submission" date="2019-05" db="EMBL/GenBank/DDBJ databases">
        <title>A Chromosome-scale Meerkat (S. suricatta) Genome Assembly.</title>
        <authorList>
            <person name="Dudchenko O."/>
            <person name="Lieberman Aiden E."/>
            <person name="Tung J."/>
            <person name="Barreiro L.B."/>
            <person name="Clutton-Brock T.H."/>
        </authorList>
    </citation>
    <scope>NUCLEOTIDE SEQUENCE [LARGE SCALE GENOMIC DNA]</scope>
</reference>
<feature type="transmembrane region" description="Helical" evidence="26">
    <location>
        <begin position="1949"/>
        <end position="1969"/>
    </location>
</feature>
<dbReference type="GO" id="GO:0007009">
    <property type="term" value="P:plasma membrane organization"/>
    <property type="evidence" value="ECO:0007669"/>
    <property type="project" value="TreeGrafter"/>
</dbReference>
<keyword evidence="18" id="KW-0968">Cytoplasmic vesicle</keyword>
<evidence type="ECO:0000259" key="27">
    <source>
        <dbReference type="PROSITE" id="PS50004"/>
    </source>
</evidence>
<dbReference type="FunFam" id="2.60.40.150:FF:000009">
    <property type="entry name" value="dysferlin isoform X2"/>
    <property type="match status" value="1"/>
</dbReference>
<dbReference type="GO" id="GO:0007605">
    <property type="term" value="P:sensory perception of sound"/>
    <property type="evidence" value="ECO:0007669"/>
    <property type="project" value="UniProtKB-KW"/>
</dbReference>
<dbReference type="CDD" id="cd04011">
    <property type="entry name" value="C2B_Ferlin"/>
    <property type="match status" value="1"/>
</dbReference>
<dbReference type="SMART" id="SM01201">
    <property type="entry name" value="FerB"/>
    <property type="match status" value="1"/>
</dbReference>
<comment type="similarity">
    <text evidence="3">Belongs to the ferlin family.</text>
</comment>
<keyword evidence="10" id="KW-0106">Calcium</keyword>
<evidence type="ECO:0000256" key="9">
    <source>
        <dbReference type="ARBA" id="ARBA00022824"/>
    </source>
</evidence>
<dbReference type="PANTHER" id="PTHR12546:SF32">
    <property type="entry name" value="OTOFERLIN"/>
    <property type="match status" value="1"/>
</dbReference>
<dbReference type="CDD" id="cd04018">
    <property type="entry name" value="C2C_Ferlin"/>
    <property type="match status" value="1"/>
</dbReference>
<feature type="domain" description="C2" evidence="27">
    <location>
        <begin position="1449"/>
        <end position="1578"/>
    </location>
</feature>
<evidence type="ECO:0000256" key="3">
    <source>
        <dbReference type="ARBA" id="ARBA00007561"/>
    </source>
</evidence>
<dbReference type="Pfam" id="PF08151">
    <property type="entry name" value="FerI"/>
    <property type="match status" value="1"/>
</dbReference>
<dbReference type="GO" id="GO:0005789">
    <property type="term" value="C:endoplasmic reticulum membrane"/>
    <property type="evidence" value="ECO:0007669"/>
    <property type="project" value="UniProtKB-SubCell"/>
</dbReference>